<dbReference type="PANTHER" id="PTHR43316:SF9">
    <property type="entry name" value="ACID DEHALOGENASE, PUTATIVE (AFU_ORTHOLOGUE AFUA_6G14460)-RELATED"/>
    <property type="match status" value="1"/>
</dbReference>
<organism evidence="2 3">
    <name type="scientific">Thermoflexus hugenholtzii JAD2</name>
    <dbReference type="NCBI Taxonomy" id="877466"/>
    <lineage>
        <taxon>Bacteria</taxon>
        <taxon>Bacillati</taxon>
        <taxon>Chloroflexota</taxon>
        <taxon>Thermoflexia</taxon>
        <taxon>Thermoflexales</taxon>
        <taxon>Thermoflexaceae</taxon>
        <taxon>Thermoflexus</taxon>
    </lineage>
</organism>
<dbReference type="InterPro" id="IPR051540">
    <property type="entry name" value="S-2-haloacid_dehalogenase"/>
</dbReference>
<dbReference type="NCBIfam" id="TIGR01493">
    <property type="entry name" value="HAD-SF-IA-v2"/>
    <property type="match status" value="1"/>
</dbReference>
<dbReference type="InterPro" id="IPR036412">
    <property type="entry name" value="HAD-like_sf"/>
</dbReference>
<dbReference type="NCBIfam" id="TIGR01428">
    <property type="entry name" value="HAD_type_II"/>
    <property type="match status" value="1"/>
</dbReference>
<dbReference type="InterPro" id="IPR006328">
    <property type="entry name" value="2-HAD"/>
</dbReference>
<protein>
    <submittedName>
        <fullName evidence="2">Putative hydrolase of the HAD superfamily</fullName>
    </submittedName>
</protein>
<keyword evidence="1 2" id="KW-0378">Hydrolase</keyword>
<dbReference type="Proteomes" id="UP000197025">
    <property type="component" value="Unassembled WGS sequence"/>
</dbReference>
<evidence type="ECO:0000313" key="2">
    <source>
        <dbReference type="EMBL" id="SNB75842.1"/>
    </source>
</evidence>
<dbReference type="SUPFAM" id="SSF56784">
    <property type="entry name" value="HAD-like"/>
    <property type="match status" value="1"/>
</dbReference>
<keyword evidence="3" id="KW-1185">Reference proteome</keyword>
<dbReference type="InParanoid" id="A0A212RTJ1"/>
<dbReference type="SFLD" id="SFLDG01129">
    <property type="entry name" value="C1.5:_HAD__Beta-PGM__Phosphata"/>
    <property type="match status" value="1"/>
</dbReference>
<dbReference type="CDD" id="cd02588">
    <property type="entry name" value="HAD_L2-DEX"/>
    <property type="match status" value="1"/>
</dbReference>
<dbReference type="EMBL" id="FYEK01000077">
    <property type="protein sequence ID" value="SNB75842.1"/>
    <property type="molecule type" value="Genomic_DNA"/>
</dbReference>
<dbReference type="InterPro" id="IPR006439">
    <property type="entry name" value="HAD-SF_hydro_IA"/>
</dbReference>
<proteinExistence type="predicted"/>
<reference evidence="3" key="1">
    <citation type="submission" date="2017-06" db="EMBL/GenBank/DDBJ databases">
        <authorList>
            <person name="Varghese N."/>
            <person name="Submissions S."/>
        </authorList>
    </citation>
    <scope>NUCLEOTIDE SEQUENCE [LARGE SCALE GENOMIC DNA]</scope>
    <source>
        <strain evidence="3">JAD2</strain>
    </source>
</reference>
<dbReference type="RefSeq" id="WP_159461790.1">
    <property type="nucleotide sequence ID" value="NZ_FYEK01000077.1"/>
</dbReference>
<dbReference type="PANTHER" id="PTHR43316">
    <property type="entry name" value="HYDROLASE, HALOACID DELAHOGENASE-RELATED"/>
    <property type="match status" value="1"/>
</dbReference>
<accession>A0A212RTJ1</accession>
<evidence type="ECO:0000256" key="1">
    <source>
        <dbReference type="ARBA" id="ARBA00022801"/>
    </source>
</evidence>
<dbReference type="Gene3D" id="1.10.150.750">
    <property type="match status" value="1"/>
</dbReference>
<gene>
    <name evidence="2" type="ORF">SAMN02746019_00020490</name>
</gene>
<evidence type="ECO:0000313" key="3">
    <source>
        <dbReference type="Proteomes" id="UP000197025"/>
    </source>
</evidence>
<sequence>MRDYRYLTLDCYGTLIDWRTGLAEHLGGLLRRHGVDPAPEELLRVYVEEEHRLESGPYHRYREILMESARATAARFGVSLSEDEARRFAESLPSWPPFPDTVDGLKALRVLGFRRIILSNVDRDLLAETVRRHGLEIDGAITAEDTRTYKPNPQHWLAFCARYGARREEILHIAQSLLHDIRPALRLKIDCVWLNRYREPVPEDVRPTEMFYDMDALVGWLLTR</sequence>
<dbReference type="Gene3D" id="3.40.50.1000">
    <property type="entry name" value="HAD superfamily/HAD-like"/>
    <property type="match status" value="1"/>
</dbReference>
<dbReference type="InterPro" id="IPR023214">
    <property type="entry name" value="HAD_sf"/>
</dbReference>
<name>A0A212RTJ1_9CHLR</name>
<dbReference type="SFLD" id="SFLDS00003">
    <property type="entry name" value="Haloacid_Dehalogenase"/>
    <property type="match status" value="1"/>
</dbReference>
<dbReference type="GO" id="GO:0019120">
    <property type="term" value="F:hydrolase activity, acting on acid halide bonds, in C-halide compounds"/>
    <property type="evidence" value="ECO:0007669"/>
    <property type="project" value="InterPro"/>
</dbReference>
<dbReference type="AlphaFoldDB" id="A0A212RTJ1"/>
<dbReference type="Pfam" id="PF00702">
    <property type="entry name" value="Hydrolase"/>
    <property type="match status" value="1"/>
</dbReference>
<dbReference type="OrthoDB" id="264363at2"/>